<gene>
    <name evidence="1" type="ORF">EVAR_29476_1</name>
</gene>
<reference evidence="1 2" key="1">
    <citation type="journal article" date="2019" name="Commun. Biol.">
        <title>The bagworm genome reveals a unique fibroin gene that provides high tensile strength.</title>
        <authorList>
            <person name="Kono N."/>
            <person name="Nakamura H."/>
            <person name="Ohtoshi R."/>
            <person name="Tomita M."/>
            <person name="Numata K."/>
            <person name="Arakawa K."/>
        </authorList>
    </citation>
    <scope>NUCLEOTIDE SEQUENCE [LARGE SCALE GENOMIC DNA]</scope>
</reference>
<proteinExistence type="predicted"/>
<accession>A0A4C1WU50</accession>
<keyword evidence="2" id="KW-1185">Reference proteome</keyword>
<name>A0A4C1WU50_EUMVA</name>
<organism evidence="1 2">
    <name type="scientific">Eumeta variegata</name>
    <name type="common">Bagworm moth</name>
    <name type="synonym">Eumeta japonica</name>
    <dbReference type="NCBI Taxonomy" id="151549"/>
    <lineage>
        <taxon>Eukaryota</taxon>
        <taxon>Metazoa</taxon>
        <taxon>Ecdysozoa</taxon>
        <taxon>Arthropoda</taxon>
        <taxon>Hexapoda</taxon>
        <taxon>Insecta</taxon>
        <taxon>Pterygota</taxon>
        <taxon>Neoptera</taxon>
        <taxon>Endopterygota</taxon>
        <taxon>Lepidoptera</taxon>
        <taxon>Glossata</taxon>
        <taxon>Ditrysia</taxon>
        <taxon>Tineoidea</taxon>
        <taxon>Psychidae</taxon>
        <taxon>Oiketicinae</taxon>
        <taxon>Eumeta</taxon>
    </lineage>
</organism>
<evidence type="ECO:0000313" key="2">
    <source>
        <dbReference type="Proteomes" id="UP000299102"/>
    </source>
</evidence>
<sequence length="258" mass="29417">MSVKRERRAQIAAHGVLWPLSTFLRNGRYSLHKALIHKGAKERTNRGTASTTRHDKAVMWCSPIEISIFFSYSKHRHSAVPPISARVSLLSSAWRRVDRIYNRDEALSPPARPVTWYFEDFPPPVNGSRSMASLYNTSLTQAFSTLSTHIDSHEKQQRVARGWANDIETIDDTDRIESQQSAIGTSLRQCAMEAQKREYTTKPSIPRINLALSLPVLERASALKRPLCRPHTARRAGRVLFYDHKHSIVKLYRAQSSK</sequence>
<comment type="caution">
    <text evidence="1">The sequence shown here is derived from an EMBL/GenBank/DDBJ whole genome shotgun (WGS) entry which is preliminary data.</text>
</comment>
<dbReference type="AlphaFoldDB" id="A0A4C1WU50"/>
<dbReference type="Proteomes" id="UP000299102">
    <property type="component" value="Unassembled WGS sequence"/>
</dbReference>
<dbReference type="EMBL" id="BGZK01000646">
    <property type="protein sequence ID" value="GBP54400.1"/>
    <property type="molecule type" value="Genomic_DNA"/>
</dbReference>
<evidence type="ECO:0000313" key="1">
    <source>
        <dbReference type="EMBL" id="GBP54400.1"/>
    </source>
</evidence>
<protein>
    <submittedName>
        <fullName evidence="1">Uncharacterized protein</fullName>
    </submittedName>
</protein>